<keyword evidence="3" id="KW-1185">Reference proteome</keyword>
<keyword evidence="1" id="KW-0812">Transmembrane</keyword>
<sequence>MTRGHRYFFFSVVFALVLVGLISKSYLLLGGALLVSLAVGIWIEKVDNKRDEKFKHHNAVHNYHH</sequence>
<feature type="transmembrane region" description="Helical" evidence="1">
    <location>
        <begin position="7"/>
        <end position="23"/>
    </location>
</feature>
<dbReference type="EMBL" id="BDUF01000075">
    <property type="protein sequence ID" value="GAX90940.1"/>
    <property type="molecule type" value="Genomic_DNA"/>
</dbReference>
<evidence type="ECO:0000256" key="1">
    <source>
        <dbReference type="SAM" id="Phobius"/>
    </source>
</evidence>
<reference evidence="3" key="1">
    <citation type="submission" date="2017-07" db="EMBL/GenBank/DDBJ databases">
        <title>Draft genome sequence of Effusibacillus lacus strain skLN1.</title>
        <authorList>
            <person name="Watanabe M."/>
            <person name="Kojima H."/>
            <person name="Fukui M."/>
        </authorList>
    </citation>
    <scope>NUCLEOTIDE SEQUENCE [LARGE SCALE GENOMIC DNA]</scope>
    <source>
        <strain evidence="3">skLN1</strain>
    </source>
</reference>
<name>A0A292YR30_9BACL</name>
<accession>A0A292YR30</accession>
<evidence type="ECO:0000313" key="2">
    <source>
        <dbReference type="EMBL" id="GAX90940.1"/>
    </source>
</evidence>
<evidence type="ECO:0000313" key="3">
    <source>
        <dbReference type="Proteomes" id="UP000217785"/>
    </source>
</evidence>
<dbReference type="AlphaFoldDB" id="A0A292YR30"/>
<keyword evidence="1" id="KW-0472">Membrane</keyword>
<comment type="caution">
    <text evidence="2">The sequence shown here is derived from an EMBL/GenBank/DDBJ whole genome shotgun (WGS) entry which is preliminary data.</text>
</comment>
<dbReference type="RefSeq" id="WP_096182670.1">
    <property type="nucleotide sequence ID" value="NZ_BDUF01000075.1"/>
</dbReference>
<keyword evidence="1" id="KW-1133">Transmembrane helix</keyword>
<feature type="transmembrane region" description="Helical" evidence="1">
    <location>
        <begin position="29"/>
        <end position="46"/>
    </location>
</feature>
<gene>
    <name evidence="2" type="ORF">EFBL_2584</name>
</gene>
<proteinExistence type="predicted"/>
<protein>
    <submittedName>
        <fullName evidence="2">Uncharacterized protein</fullName>
    </submittedName>
</protein>
<organism evidence="2 3">
    <name type="scientific">Effusibacillus lacus</name>
    <dbReference type="NCBI Taxonomy" id="1348429"/>
    <lineage>
        <taxon>Bacteria</taxon>
        <taxon>Bacillati</taxon>
        <taxon>Bacillota</taxon>
        <taxon>Bacilli</taxon>
        <taxon>Bacillales</taxon>
        <taxon>Alicyclobacillaceae</taxon>
        <taxon>Effusibacillus</taxon>
    </lineage>
</organism>
<dbReference type="Proteomes" id="UP000217785">
    <property type="component" value="Unassembled WGS sequence"/>
</dbReference>